<proteinExistence type="predicted"/>
<accession>A0A2G1XE64</accession>
<evidence type="ECO:0000313" key="3">
    <source>
        <dbReference type="Proteomes" id="UP000222531"/>
    </source>
</evidence>
<dbReference type="OrthoDB" id="4244284at2"/>
<sequence>MHKRKAGELQAKPTPPVGTVEQRNRPPGDVRIGDFLYLDGAFQRVRDMRAAGTSAHRVLHFTGRAPVIMREPRTIYRPLELL</sequence>
<gene>
    <name evidence="2" type="ORF">BLA24_26060</name>
</gene>
<dbReference type="Proteomes" id="UP000222531">
    <property type="component" value="Unassembled WGS sequence"/>
</dbReference>
<organism evidence="2 3">
    <name type="scientific">Streptomyces cinnamoneus</name>
    <name type="common">Streptoverticillium cinnamoneum</name>
    <dbReference type="NCBI Taxonomy" id="53446"/>
    <lineage>
        <taxon>Bacteria</taxon>
        <taxon>Bacillati</taxon>
        <taxon>Actinomycetota</taxon>
        <taxon>Actinomycetes</taxon>
        <taxon>Kitasatosporales</taxon>
        <taxon>Streptomycetaceae</taxon>
        <taxon>Streptomyces</taxon>
        <taxon>Streptomyces cinnamoneus group</taxon>
    </lineage>
</organism>
<name>A0A2G1XE64_STRCJ</name>
<evidence type="ECO:0000313" key="2">
    <source>
        <dbReference type="EMBL" id="PHQ49502.1"/>
    </source>
</evidence>
<dbReference type="AlphaFoldDB" id="A0A2G1XE64"/>
<evidence type="ECO:0000256" key="1">
    <source>
        <dbReference type="SAM" id="MobiDB-lite"/>
    </source>
</evidence>
<feature type="region of interest" description="Disordered" evidence="1">
    <location>
        <begin position="1"/>
        <end position="26"/>
    </location>
</feature>
<dbReference type="EMBL" id="NHZO01000154">
    <property type="protein sequence ID" value="PHQ49502.1"/>
    <property type="molecule type" value="Genomic_DNA"/>
</dbReference>
<keyword evidence="3" id="KW-1185">Reference proteome</keyword>
<protein>
    <submittedName>
        <fullName evidence="2">Uncharacterized protein</fullName>
    </submittedName>
</protein>
<reference evidence="2 3" key="1">
    <citation type="journal article" date="2017" name="Biochemistry">
        <title>Identification of the Biosynthetic Pathway for the Antibiotic Bicyclomycin.</title>
        <authorList>
            <person name="Patteson J."/>
            <person name="Cai W."/>
            <person name="Johnson R.A."/>
            <person name="Santa Maria K."/>
            <person name="Li B."/>
        </authorList>
    </citation>
    <scope>NUCLEOTIDE SEQUENCE [LARGE SCALE GENOMIC DNA]</scope>
    <source>
        <strain evidence="2 3">ATCC 21532</strain>
    </source>
</reference>
<comment type="caution">
    <text evidence="2">The sequence shown here is derived from an EMBL/GenBank/DDBJ whole genome shotgun (WGS) entry which is preliminary data.</text>
</comment>